<dbReference type="AlphaFoldDB" id="A0A351RBN9"/>
<comment type="caution">
    <text evidence="3">The sequence shown here is derived from an EMBL/GenBank/DDBJ whole genome shotgun (WGS) entry which is preliminary data.</text>
</comment>
<dbReference type="GO" id="GO:0004674">
    <property type="term" value="F:protein serine/threonine kinase activity"/>
    <property type="evidence" value="ECO:0007669"/>
    <property type="project" value="UniProtKB-KW"/>
</dbReference>
<organism evidence="3 4">
    <name type="scientific">Methylotenera mobilis</name>
    <dbReference type="NCBI Taxonomy" id="359408"/>
    <lineage>
        <taxon>Bacteria</taxon>
        <taxon>Pseudomonadati</taxon>
        <taxon>Pseudomonadota</taxon>
        <taxon>Betaproteobacteria</taxon>
        <taxon>Nitrosomonadales</taxon>
        <taxon>Methylophilaceae</taxon>
        <taxon>Methylotenera</taxon>
    </lineage>
</organism>
<dbReference type="InterPro" id="IPR011009">
    <property type="entry name" value="Kinase-like_dom_sf"/>
</dbReference>
<evidence type="ECO:0000313" key="4">
    <source>
        <dbReference type="Proteomes" id="UP000264313"/>
    </source>
</evidence>
<keyword evidence="3" id="KW-0808">Transferase</keyword>
<dbReference type="PROSITE" id="PS51833">
    <property type="entry name" value="HDOD"/>
    <property type="match status" value="1"/>
</dbReference>
<dbReference type="SUPFAM" id="SSF55781">
    <property type="entry name" value="GAF domain-like"/>
    <property type="match status" value="1"/>
</dbReference>
<feature type="domain" description="Protein kinase" evidence="1">
    <location>
        <begin position="8"/>
        <end position="255"/>
    </location>
</feature>
<evidence type="ECO:0000259" key="1">
    <source>
        <dbReference type="PROSITE" id="PS50011"/>
    </source>
</evidence>
<dbReference type="InterPro" id="IPR013976">
    <property type="entry name" value="HDOD"/>
</dbReference>
<proteinExistence type="predicted"/>
<gene>
    <name evidence="3" type="ORF">DCW48_07805</name>
</gene>
<dbReference type="Pfam" id="PF00069">
    <property type="entry name" value="Pkinase"/>
    <property type="match status" value="1"/>
</dbReference>
<dbReference type="Gene3D" id="3.30.450.40">
    <property type="match status" value="1"/>
</dbReference>
<keyword evidence="3" id="KW-0723">Serine/threonine-protein kinase</keyword>
<dbReference type="PROSITE" id="PS50011">
    <property type="entry name" value="PROTEIN_KINASE_DOM"/>
    <property type="match status" value="1"/>
</dbReference>
<dbReference type="STRING" id="1132855.GCA_000384255_00089"/>
<dbReference type="SUPFAM" id="SSF56112">
    <property type="entry name" value="Protein kinase-like (PK-like)"/>
    <property type="match status" value="1"/>
</dbReference>
<keyword evidence="3" id="KW-0418">Kinase</keyword>
<evidence type="ECO:0000259" key="2">
    <source>
        <dbReference type="PROSITE" id="PS51833"/>
    </source>
</evidence>
<accession>A0A351RBN9</accession>
<dbReference type="InterPro" id="IPR029016">
    <property type="entry name" value="GAF-like_dom_sf"/>
</dbReference>
<protein>
    <submittedName>
        <fullName evidence="3">Serine/threonine protein kinase</fullName>
    </submittedName>
</protein>
<dbReference type="SUPFAM" id="SSF109604">
    <property type="entry name" value="HD-domain/PDEase-like"/>
    <property type="match status" value="1"/>
</dbReference>
<sequence>MLNKIDRFEMLRKLDESKQNAVYLARDSHMGREVMIKLLLQNDLSLDTLLPQVRIVGKLQHKHIVTLLDAGEHDGAPYLVYAFVNGITLSQQLKSSLPFAGTQAVQMIADVLEAVSYAHAQGVMPLDLNPENFMLAEDQTPMLLGIGMANLGTKNHQAQLATPYTAPELISGDKATASADIFSLGVMLNEMVTGLPFIEKAKKPTALPTTGVTPKSIQIHLDEALESIILKATSKAPEDRYANANTMRQALQDYLTPVHGEHKPVDAHSTMDFLLRRMRSKSDFPALSHTISEINRLADDDSASNNALAQSILNDFALTNKLLKLVNTVTYGQFGGHINTISKAVVILGFETVRNVAMSLILLDFLQNKAQASQLKDDVLASFFAGIVAAQLAPSSHVKNAEEAIICSMFRNLGKLLASFYFFEESQQVSRLVDQGDSEDKASVKVLGMSYNELGIGVAKSWNFPPRLIAGMRKLSGDRVIKPNGELESLSLTVNLANELCTIASNGNIADKSKALKQLATRYENALSVSEQQLRQSMESALDELAARARIVGINTSQSMLMTRVNAWIGARAEVSHKSAEETELASLGISLEKPDEKSSETAKLDSESILTEGIQEVTNTLIEEHQLNDIMQMVLETMHRGMGFNRTLLFVRDIKNNQMAARFGFGHDIDVALKKFKFSLDFAPDVFHLAISKGADLMLEDITADNVTAKIPQWYRQTVSSQSFLLLPIMVNNKALGMFYADMEQPNSMQVSARQLSLLRTLRNQSVLAIKQKG</sequence>
<dbReference type="Pfam" id="PF08668">
    <property type="entry name" value="HDOD"/>
    <property type="match status" value="1"/>
</dbReference>
<dbReference type="PANTHER" id="PTHR33525:SF4">
    <property type="entry name" value="CYCLIC DI-GMP PHOSPHODIESTERASE CDGJ"/>
    <property type="match status" value="1"/>
</dbReference>
<reference evidence="3 4" key="1">
    <citation type="journal article" date="2018" name="Nat. Biotechnol.">
        <title>A standardized bacterial taxonomy based on genome phylogeny substantially revises the tree of life.</title>
        <authorList>
            <person name="Parks D.H."/>
            <person name="Chuvochina M."/>
            <person name="Waite D.W."/>
            <person name="Rinke C."/>
            <person name="Skarshewski A."/>
            <person name="Chaumeil P.A."/>
            <person name="Hugenholtz P."/>
        </authorList>
    </citation>
    <scope>NUCLEOTIDE SEQUENCE [LARGE SCALE GENOMIC DNA]</scope>
    <source>
        <strain evidence="3">UBA9958</strain>
    </source>
</reference>
<dbReference type="EMBL" id="DNAA01000188">
    <property type="protein sequence ID" value="HBA09460.1"/>
    <property type="molecule type" value="Genomic_DNA"/>
</dbReference>
<dbReference type="InterPro" id="IPR052340">
    <property type="entry name" value="RNase_Y/CdgJ"/>
</dbReference>
<feature type="domain" description="HDOD" evidence="2">
    <location>
        <begin position="284"/>
        <end position="478"/>
    </location>
</feature>
<name>A0A351RBN9_9PROT</name>
<dbReference type="Gene3D" id="1.10.510.10">
    <property type="entry name" value="Transferase(Phosphotransferase) domain 1"/>
    <property type="match status" value="1"/>
</dbReference>
<dbReference type="Gene3D" id="1.10.3210.10">
    <property type="entry name" value="Hypothetical protein af1432"/>
    <property type="match status" value="1"/>
</dbReference>
<dbReference type="Gene3D" id="3.30.200.20">
    <property type="entry name" value="Phosphorylase Kinase, domain 1"/>
    <property type="match status" value="1"/>
</dbReference>
<dbReference type="GO" id="GO:0005524">
    <property type="term" value="F:ATP binding"/>
    <property type="evidence" value="ECO:0007669"/>
    <property type="project" value="InterPro"/>
</dbReference>
<dbReference type="CDD" id="cd14014">
    <property type="entry name" value="STKc_PknB_like"/>
    <property type="match status" value="1"/>
</dbReference>
<dbReference type="Proteomes" id="UP000264313">
    <property type="component" value="Unassembled WGS sequence"/>
</dbReference>
<evidence type="ECO:0000313" key="3">
    <source>
        <dbReference type="EMBL" id="HBA09460.1"/>
    </source>
</evidence>
<dbReference type="PANTHER" id="PTHR33525">
    <property type="match status" value="1"/>
</dbReference>
<dbReference type="InterPro" id="IPR000719">
    <property type="entry name" value="Prot_kinase_dom"/>
</dbReference>